<accession>A0ABQ8HL03</accession>
<dbReference type="InterPro" id="IPR036514">
    <property type="entry name" value="SGNH_hydro_sf"/>
</dbReference>
<dbReference type="PANTHER" id="PTHR45650">
    <property type="entry name" value="GDSL-LIKE LIPASE/ACYLHYDROLASE-RELATED"/>
    <property type="match status" value="1"/>
</dbReference>
<comment type="subcellular location">
    <subcellularLocation>
        <location evidence="1">Secreted</location>
    </subcellularLocation>
</comment>
<feature type="chain" id="PRO_5045514079" description="GDSL esterase/lipase" evidence="8">
    <location>
        <begin position="24"/>
        <end position="417"/>
    </location>
</feature>
<dbReference type="InterPro" id="IPR035669">
    <property type="entry name" value="SGNH_plant_lipase-like"/>
</dbReference>
<dbReference type="Proteomes" id="UP000827721">
    <property type="component" value="Unassembled WGS sequence"/>
</dbReference>
<evidence type="ECO:0000256" key="2">
    <source>
        <dbReference type="ARBA" id="ARBA00008668"/>
    </source>
</evidence>
<evidence type="ECO:0000256" key="3">
    <source>
        <dbReference type="ARBA" id="ARBA00022525"/>
    </source>
</evidence>
<keyword evidence="3" id="KW-0964">Secreted</keyword>
<feature type="signal peptide" evidence="8">
    <location>
        <begin position="1"/>
        <end position="23"/>
    </location>
</feature>
<keyword evidence="5" id="KW-0378">Hydrolase</keyword>
<dbReference type="CDD" id="cd01837">
    <property type="entry name" value="SGNH_plant_lipase_like"/>
    <property type="match status" value="1"/>
</dbReference>
<dbReference type="Gene3D" id="3.40.50.1110">
    <property type="entry name" value="SGNH hydrolase"/>
    <property type="match status" value="1"/>
</dbReference>
<evidence type="ECO:0000313" key="9">
    <source>
        <dbReference type="EMBL" id="KAH7565014.1"/>
    </source>
</evidence>
<comment type="caution">
    <text evidence="9">The sequence shown here is derived from an EMBL/GenBank/DDBJ whole genome shotgun (WGS) entry which is preliminary data.</text>
</comment>
<organism evidence="9 10">
    <name type="scientific">Xanthoceras sorbifolium</name>
    <dbReference type="NCBI Taxonomy" id="99658"/>
    <lineage>
        <taxon>Eukaryota</taxon>
        <taxon>Viridiplantae</taxon>
        <taxon>Streptophyta</taxon>
        <taxon>Embryophyta</taxon>
        <taxon>Tracheophyta</taxon>
        <taxon>Spermatophyta</taxon>
        <taxon>Magnoliopsida</taxon>
        <taxon>eudicotyledons</taxon>
        <taxon>Gunneridae</taxon>
        <taxon>Pentapetalae</taxon>
        <taxon>rosids</taxon>
        <taxon>malvids</taxon>
        <taxon>Sapindales</taxon>
        <taxon>Sapindaceae</taxon>
        <taxon>Xanthoceroideae</taxon>
        <taxon>Xanthoceras</taxon>
    </lineage>
</organism>
<dbReference type="InterPro" id="IPR051238">
    <property type="entry name" value="GDSL_esterase/lipase"/>
</dbReference>
<evidence type="ECO:0000256" key="4">
    <source>
        <dbReference type="ARBA" id="ARBA00022729"/>
    </source>
</evidence>
<keyword evidence="6" id="KW-0442">Lipid degradation</keyword>
<keyword evidence="7" id="KW-0443">Lipid metabolism</keyword>
<protein>
    <recommendedName>
        <fullName evidence="11">GDSL esterase/lipase</fullName>
    </recommendedName>
</protein>
<evidence type="ECO:0000256" key="5">
    <source>
        <dbReference type="ARBA" id="ARBA00022801"/>
    </source>
</evidence>
<dbReference type="EMBL" id="JAFEMO010000009">
    <property type="protein sequence ID" value="KAH7565014.1"/>
    <property type="molecule type" value="Genomic_DNA"/>
</dbReference>
<dbReference type="InterPro" id="IPR001087">
    <property type="entry name" value="GDSL"/>
</dbReference>
<gene>
    <name evidence="9" type="ORF">JRO89_XS09G0107900</name>
</gene>
<sequence length="417" mass="46177">MRSWTRSFLIFSIFLDLLSGSHGDVFRVPPLDVTQKDLLQLLELGDDIKFDVPALYVFGDSTVDSGNNNFLPSISKANFPPFGIDFADGKPTGRFSNGRTEADFIAQVVGLPFPPPCLGLSKEEHKTLRTGVNYGSSACGILPDTGKFFGTCLSFDNQIDLFETTVKNLQPSFDGPESMANYLSKSLFFISIGSADVSMGYDILDNITKQKTPFPNFAQAISQKFSSKIQKLYDLGARKFLVNNIGMMGCSPVTLNSKIPMTAACDDEINKHAQIHNKLLSDLLQKLQSELSGSKFIIADVYQVFSDIFASPNSYGMTDTRDACCVAAEHGTRPCIRDLAPCNNRNEHVYFDPFHASESMTDTRDACCVAAEHGTRPWIRDMALCNNRNEHIYFDPFHASESTSFMLAKRCLKESSI</sequence>
<evidence type="ECO:0008006" key="11">
    <source>
        <dbReference type="Google" id="ProtNLM"/>
    </source>
</evidence>
<evidence type="ECO:0000256" key="6">
    <source>
        <dbReference type="ARBA" id="ARBA00022963"/>
    </source>
</evidence>
<keyword evidence="4 8" id="KW-0732">Signal</keyword>
<evidence type="ECO:0000256" key="8">
    <source>
        <dbReference type="SAM" id="SignalP"/>
    </source>
</evidence>
<keyword evidence="10" id="KW-1185">Reference proteome</keyword>
<comment type="similarity">
    <text evidence="2">Belongs to the 'GDSL' lipolytic enzyme family.</text>
</comment>
<evidence type="ECO:0000256" key="1">
    <source>
        <dbReference type="ARBA" id="ARBA00004613"/>
    </source>
</evidence>
<dbReference type="PANTHER" id="PTHR45650:SF24">
    <property type="entry name" value="GDSL ESTERASE_LIPASE 7-LIKE"/>
    <property type="match status" value="1"/>
</dbReference>
<evidence type="ECO:0000313" key="10">
    <source>
        <dbReference type="Proteomes" id="UP000827721"/>
    </source>
</evidence>
<name>A0ABQ8HL03_9ROSI</name>
<dbReference type="Pfam" id="PF00657">
    <property type="entry name" value="Lipase_GDSL"/>
    <property type="match status" value="1"/>
</dbReference>
<reference evidence="9 10" key="1">
    <citation type="submission" date="2021-02" db="EMBL/GenBank/DDBJ databases">
        <title>Plant Genome Project.</title>
        <authorList>
            <person name="Zhang R.-G."/>
        </authorList>
    </citation>
    <scope>NUCLEOTIDE SEQUENCE [LARGE SCALE GENOMIC DNA]</scope>
    <source>
        <tissue evidence="9">Leaves</tissue>
    </source>
</reference>
<evidence type="ECO:0000256" key="7">
    <source>
        <dbReference type="ARBA" id="ARBA00023098"/>
    </source>
</evidence>
<proteinExistence type="inferred from homology"/>